<evidence type="ECO:0000313" key="6">
    <source>
        <dbReference type="Proteomes" id="UP000658127"/>
    </source>
</evidence>
<keyword evidence="3" id="KW-0064">Aspartyl protease</keyword>
<dbReference type="Pfam" id="PF01750">
    <property type="entry name" value="HycI"/>
    <property type="match status" value="1"/>
</dbReference>
<evidence type="ECO:0000256" key="1">
    <source>
        <dbReference type="ARBA" id="ARBA00006814"/>
    </source>
</evidence>
<dbReference type="CDD" id="cd00518">
    <property type="entry name" value="H2MP"/>
    <property type="match status" value="1"/>
</dbReference>
<keyword evidence="2" id="KW-0645">Protease</keyword>
<evidence type="ECO:0000256" key="3">
    <source>
        <dbReference type="ARBA" id="ARBA00022750"/>
    </source>
</evidence>
<keyword evidence="4" id="KW-0378">Hydrolase</keyword>
<keyword evidence="6" id="KW-1185">Reference proteome</keyword>
<accession>A0ABQ2KCM8</accession>
<dbReference type="PRINTS" id="PR00446">
    <property type="entry name" value="HYDRGNUPTAKE"/>
</dbReference>
<dbReference type="RefSeq" id="WP_189027082.1">
    <property type="nucleotide sequence ID" value="NZ_BMNE01000002.1"/>
</dbReference>
<dbReference type="PANTHER" id="PTHR30302:SF1">
    <property type="entry name" value="HYDROGENASE 2 MATURATION PROTEASE"/>
    <property type="match status" value="1"/>
</dbReference>
<organism evidence="5 6">
    <name type="scientific">Nocardia rhizosphaerihabitans</name>
    <dbReference type="NCBI Taxonomy" id="1691570"/>
    <lineage>
        <taxon>Bacteria</taxon>
        <taxon>Bacillati</taxon>
        <taxon>Actinomycetota</taxon>
        <taxon>Actinomycetes</taxon>
        <taxon>Mycobacteriales</taxon>
        <taxon>Nocardiaceae</taxon>
        <taxon>Nocardia</taxon>
    </lineage>
</organism>
<dbReference type="InterPro" id="IPR023430">
    <property type="entry name" value="Pept_HybD-like_dom_sf"/>
</dbReference>
<comment type="similarity">
    <text evidence="1">Belongs to the peptidase A31 family.</text>
</comment>
<evidence type="ECO:0000313" key="5">
    <source>
        <dbReference type="EMBL" id="GGN77705.1"/>
    </source>
</evidence>
<gene>
    <name evidence="5" type="ORF">GCM10011610_24430</name>
</gene>
<dbReference type="EMBL" id="BMNE01000002">
    <property type="protein sequence ID" value="GGN77705.1"/>
    <property type="molecule type" value="Genomic_DNA"/>
</dbReference>
<evidence type="ECO:0000256" key="4">
    <source>
        <dbReference type="ARBA" id="ARBA00022801"/>
    </source>
</evidence>
<dbReference type="SUPFAM" id="SSF53163">
    <property type="entry name" value="HybD-like"/>
    <property type="match status" value="1"/>
</dbReference>
<dbReference type="InterPro" id="IPR000671">
    <property type="entry name" value="Peptidase_A31"/>
</dbReference>
<protein>
    <submittedName>
        <fullName evidence="5">Peptidase M52</fullName>
    </submittedName>
</protein>
<proteinExistence type="inferred from homology"/>
<evidence type="ECO:0000256" key="2">
    <source>
        <dbReference type="ARBA" id="ARBA00022670"/>
    </source>
</evidence>
<sequence length="159" mass="16319">MSEPWAVIIGVGNEYRGDDGVGPAVAQRLETLGIPGVSVTVSDGEPTSLLEIWTGVELAVVVDAIRSEPAVAGRVRSIGVDVLPRPGAASSHSLGIQDALLLGRALGRLPGELVVIAVDVACLDSGVGLSEPVAAAVPLAAEAVLRELRRAAPTSRYRK</sequence>
<dbReference type="PANTHER" id="PTHR30302">
    <property type="entry name" value="HYDROGENASE 1 MATURATION PROTEASE"/>
    <property type="match status" value="1"/>
</dbReference>
<comment type="caution">
    <text evidence="5">The sequence shown here is derived from an EMBL/GenBank/DDBJ whole genome shotgun (WGS) entry which is preliminary data.</text>
</comment>
<dbReference type="Proteomes" id="UP000658127">
    <property type="component" value="Unassembled WGS sequence"/>
</dbReference>
<dbReference type="Gene3D" id="3.40.50.1450">
    <property type="entry name" value="HybD-like"/>
    <property type="match status" value="1"/>
</dbReference>
<reference evidence="6" key="1">
    <citation type="journal article" date="2019" name="Int. J. Syst. Evol. Microbiol.">
        <title>The Global Catalogue of Microorganisms (GCM) 10K type strain sequencing project: providing services to taxonomists for standard genome sequencing and annotation.</title>
        <authorList>
            <consortium name="The Broad Institute Genomics Platform"/>
            <consortium name="The Broad Institute Genome Sequencing Center for Infectious Disease"/>
            <person name="Wu L."/>
            <person name="Ma J."/>
        </authorList>
    </citation>
    <scope>NUCLEOTIDE SEQUENCE [LARGE SCALE GENOMIC DNA]</scope>
    <source>
        <strain evidence="6">CGMCC 4.7329</strain>
    </source>
</reference>
<dbReference type="NCBIfam" id="TIGR00072">
    <property type="entry name" value="hydrog_prot"/>
    <property type="match status" value="1"/>
</dbReference>
<name>A0ABQ2KCM8_9NOCA</name>